<dbReference type="RefSeq" id="WP_203710456.1">
    <property type="nucleotide sequence ID" value="NZ_BONE01000002.1"/>
</dbReference>
<reference evidence="1 2" key="1">
    <citation type="submission" date="2021-01" db="EMBL/GenBank/DDBJ databases">
        <title>Whole genome shotgun sequence of Asanoa siamensis NBRC 107932.</title>
        <authorList>
            <person name="Komaki H."/>
            <person name="Tamura T."/>
        </authorList>
    </citation>
    <scope>NUCLEOTIDE SEQUENCE [LARGE SCALE GENOMIC DNA]</scope>
    <source>
        <strain evidence="1 2">NBRC 107932</strain>
    </source>
</reference>
<proteinExistence type="predicted"/>
<organism evidence="1 2">
    <name type="scientific">Asanoa siamensis</name>
    <dbReference type="NCBI Taxonomy" id="926357"/>
    <lineage>
        <taxon>Bacteria</taxon>
        <taxon>Bacillati</taxon>
        <taxon>Actinomycetota</taxon>
        <taxon>Actinomycetes</taxon>
        <taxon>Micromonosporales</taxon>
        <taxon>Micromonosporaceae</taxon>
        <taxon>Asanoa</taxon>
    </lineage>
</organism>
<accession>A0ABQ4CI85</accession>
<keyword evidence="2" id="KW-1185">Reference proteome</keyword>
<name>A0ABQ4CI85_9ACTN</name>
<sequence>MALRITDTLITSTTPGCDSTAHLRDGAWQVTSHPGRRFNRNQAITAMTLAEVYAANPPREHRIWLHVTGWRRELGLGDDDPRAGAPCRS</sequence>
<dbReference type="EMBL" id="BONE01000002">
    <property type="protein sequence ID" value="GIF70978.1"/>
    <property type="molecule type" value="Genomic_DNA"/>
</dbReference>
<evidence type="ECO:0000313" key="2">
    <source>
        <dbReference type="Proteomes" id="UP000604117"/>
    </source>
</evidence>
<dbReference type="Proteomes" id="UP000604117">
    <property type="component" value="Unassembled WGS sequence"/>
</dbReference>
<gene>
    <name evidence="1" type="ORF">Asi02nite_04960</name>
</gene>
<protein>
    <submittedName>
        <fullName evidence="1">Uncharacterized protein</fullName>
    </submittedName>
</protein>
<evidence type="ECO:0000313" key="1">
    <source>
        <dbReference type="EMBL" id="GIF70978.1"/>
    </source>
</evidence>
<comment type="caution">
    <text evidence="1">The sequence shown here is derived from an EMBL/GenBank/DDBJ whole genome shotgun (WGS) entry which is preliminary data.</text>
</comment>